<dbReference type="InterPro" id="IPR050344">
    <property type="entry name" value="Peptidase_M1_aminopeptidases"/>
</dbReference>
<feature type="domain" description="ERAP1-like C-terminal" evidence="2">
    <location>
        <begin position="7"/>
        <end position="213"/>
    </location>
</feature>
<accession>N1R240</accession>
<evidence type="ECO:0000256" key="1">
    <source>
        <dbReference type="ARBA" id="ARBA00010136"/>
    </source>
</evidence>
<dbReference type="GO" id="GO:0042277">
    <property type="term" value="F:peptide binding"/>
    <property type="evidence" value="ECO:0007669"/>
    <property type="project" value="TreeGrafter"/>
</dbReference>
<evidence type="ECO:0000259" key="2">
    <source>
        <dbReference type="Pfam" id="PF11838"/>
    </source>
</evidence>
<dbReference type="PANTHER" id="PTHR11533">
    <property type="entry name" value="PROTEASE M1 ZINC METALLOPROTEASE"/>
    <property type="match status" value="1"/>
</dbReference>
<reference evidence="3" key="1">
    <citation type="submission" date="2015-06" db="UniProtKB">
        <authorList>
            <consortium name="EnsemblPlants"/>
        </authorList>
    </citation>
    <scope>IDENTIFICATION</scope>
</reference>
<name>N1R240_AEGTA</name>
<dbReference type="GO" id="GO:0005737">
    <property type="term" value="C:cytoplasm"/>
    <property type="evidence" value="ECO:0007669"/>
    <property type="project" value="TreeGrafter"/>
</dbReference>
<dbReference type="GO" id="GO:0005615">
    <property type="term" value="C:extracellular space"/>
    <property type="evidence" value="ECO:0007669"/>
    <property type="project" value="TreeGrafter"/>
</dbReference>
<proteinExistence type="inferred from homology"/>
<dbReference type="GO" id="GO:0008270">
    <property type="term" value="F:zinc ion binding"/>
    <property type="evidence" value="ECO:0007669"/>
    <property type="project" value="TreeGrafter"/>
</dbReference>
<organism evidence="3">
    <name type="scientific">Aegilops tauschii</name>
    <name type="common">Tausch's goatgrass</name>
    <name type="synonym">Aegilops squarrosa</name>
    <dbReference type="NCBI Taxonomy" id="37682"/>
    <lineage>
        <taxon>Eukaryota</taxon>
        <taxon>Viridiplantae</taxon>
        <taxon>Streptophyta</taxon>
        <taxon>Embryophyta</taxon>
        <taxon>Tracheophyta</taxon>
        <taxon>Spermatophyta</taxon>
        <taxon>Magnoliopsida</taxon>
        <taxon>Liliopsida</taxon>
        <taxon>Poales</taxon>
        <taxon>Poaceae</taxon>
        <taxon>BOP clade</taxon>
        <taxon>Pooideae</taxon>
        <taxon>Triticodae</taxon>
        <taxon>Triticeae</taxon>
        <taxon>Triticinae</taxon>
        <taxon>Aegilops</taxon>
    </lineage>
</organism>
<dbReference type="EnsemblPlants" id="EMT12853">
    <property type="protein sequence ID" value="EMT12853"/>
    <property type="gene ID" value="F775_13898"/>
</dbReference>
<dbReference type="Gene3D" id="1.25.50.20">
    <property type="match status" value="1"/>
</dbReference>
<comment type="similarity">
    <text evidence="1">Belongs to the peptidase M1 family.</text>
</comment>
<protein>
    <submittedName>
        <fullName evidence="3">Puromycin-sensitive aminopeptidase</fullName>
    </submittedName>
</protein>
<dbReference type="ExpressionAtlas" id="N1R240">
    <property type="expression patterns" value="baseline"/>
</dbReference>
<dbReference type="GO" id="GO:0043171">
    <property type="term" value="P:peptide catabolic process"/>
    <property type="evidence" value="ECO:0007669"/>
    <property type="project" value="TreeGrafter"/>
</dbReference>
<sequence length="242" mass="27742">MKGNTSNLNRKLGWDPKDGEGDLVVGLRETILVALVKLGHDKTINEGVKRFHILKHDNNSSILSPHTRKAAYLSMRKKSSSLDRSGYDDLRQLYKDLGDEEEKLRMLGVLSSCSDMEIVLESLNLIFTNEVPNQHAIDVLNGITIEAHEIAWIWLKGNWDRILKVVPKKDLWSSIVDNIVPLFNSNDKVEEIIKFFTKYPEPSLQGLLQNKLRMVHINMKWTEGIQSEPMLEQTVHELLHKP</sequence>
<dbReference type="AlphaFoldDB" id="N1R240"/>
<dbReference type="InterPro" id="IPR024571">
    <property type="entry name" value="ERAP1-like_C_dom"/>
</dbReference>
<dbReference type="GO" id="GO:0006508">
    <property type="term" value="P:proteolysis"/>
    <property type="evidence" value="ECO:0007669"/>
    <property type="project" value="TreeGrafter"/>
</dbReference>
<dbReference type="PANTHER" id="PTHR11533:SF203">
    <property type="entry name" value="AMINOPEPTIDASE M1-C"/>
    <property type="match status" value="1"/>
</dbReference>
<dbReference type="GO" id="GO:0070006">
    <property type="term" value="F:metalloaminopeptidase activity"/>
    <property type="evidence" value="ECO:0007669"/>
    <property type="project" value="TreeGrafter"/>
</dbReference>
<evidence type="ECO:0000313" key="3">
    <source>
        <dbReference type="EnsemblPlants" id="EMT12853"/>
    </source>
</evidence>
<dbReference type="Pfam" id="PF11838">
    <property type="entry name" value="ERAP1_C"/>
    <property type="match status" value="1"/>
</dbReference>
<dbReference type="GO" id="GO:0016020">
    <property type="term" value="C:membrane"/>
    <property type="evidence" value="ECO:0007669"/>
    <property type="project" value="TreeGrafter"/>
</dbReference>